<accession>A0ACC8EM48</accession>
<sequence length="265" mass="29127">MIPFGWSAGDLVNGINVIVRVAEAFKETGGAASKYQAHHDFAVGLKKTFASLKLYTDLHEHDGYSDDIAGQLKLIEKPWKRFQTFLEKYDEPLGAQSTMYKLKKAPRIVKWTAKDLSGEVEKLERAVHRPLESLNLLLSLAAFAGSSAAVISQQPRSTSKSPRQYQHFADFEGSDVRFDGSESNVPTSTAAPWRKKSRDLPAHSQGNPDSSDDDPRDSSPPSRLSARNQVRELKSEDEEDSSGNDSDDPDSGDASAEATTYAEPP</sequence>
<protein>
    <submittedName>
        <fullName evidence="1">Uncharacterized protein</fullName>
    </submittedName>
</protein>
<proteinExistence type="predicted"/>
<keyword evidence="2" id="KW-1185">Reference proteome</keyword>
<reference evidence="1 2" key="1">
    <citation type="journal article" date="2016" name="Nat. Commun.">
        <title>Ectomycorrhizal ecology is imprinted in the genome of the dominant symbiotic fungus Cenococcum geophilum.</title>
        <authorList>
            <consortium name="DOE Joint Genome Institute"/>
            <person name="Peter M."/>
            <person name="Kohler A."/>
            <person name="Ohm R.A."/>
            <person name="Kuo A."/>
            <person name="Krutzmann J."/>
            <person name="Morin E."/>
            <person name="Arend M."/>
            <person name="Barry K.W."/>
            <person name="Binder M."/>
            <person name="Choi C."/>
            <person name="Clum A."/>
            <person name="Copeland A."/>
            <person name="Grisel N."/>
            <person name="Haridas S."/>
            <person name="Kipfer T."/>
            <person name="LaButti K."/>
            <person name="Lindquist E."/>
            <person name="Lipzen A."/>
            <person name="Maire R."/>
            <person name="Meier B."/>
            <person name="Mihaltcheva S."/>
            <person name="Molinier V."/>
            <person name="Murat C."/>
            <person name="Poggeler S."/>
            <person name="Quandt C.A."/>
            <person name="Sperisen C."/>
            <person name="Tritt A."/>
            <person name="Tisserant E."/>
            <person name="Crous P.W."/>
            <person name="Henrissat B."/>
            <person name="Nehls U."/>
            <person name="Egli S."/>
            <person name="Spatafora J.W."/>
            <person name="Grigoriev I.V."/>
            <person name="Martin F.M."/>
        </authorList>
    </citation>
    <scope>NUCLEOTIDE SEQUENCE [LARGE SCALE GENOMIC DNA]</scope>
    <source>
        <strain evidence="1 2">1.58</strain>
    </source>
</reference>
<dbReference type="Proteomes" id="UP000250078">
    <property type="component" value="Unassembled WGS sequence"/>
</dbReference>
<evidence type="ECO:0000313" key="1">
    <source>
        <dbReference type="EMBL" id="OCK87264.1"/>
    </source>
</evidence>
<gene>
    <name evidence="1" type="ORF">K441DRAFT_682774</name>
</gene>
<name>A0ACC8EM48_9PEZI</name>
<organism evidence="1 2">
    <name type="scientific">Cenococcum geophilum 1.58</name>
    <dbReference type="NCBI Taxonomy" id="794803"/>
    <lineage>
        <taxon>Eukaryota</taxon>
        <taxon>Fungi</taxon>
        <taxon>Dikarya</taxon>
        <taxon>Ascomycota</taxon>
        <taxon>Pezizomycotina</taxon>
        <taxon>Dothideomycetes</taxon>
        <taxon>Pleosporomycetidae</taxon>
        <taxon>Gloniales</taxon>
        <taxon>Gloniaceae</taxon>
        <taxon>Cenococcum</taxon>
    </lineage>
</organism>
<evidence type="ECO:0000313" key="2">
    <source>
        <dbReference type="Proteomes" id="UP000250078"/>
    </source>
</evidence>
<dbReference type="EMBL" id="KV748264">
    <property type="protein sequence ID" value="OCK87264.1"/>
    <property type="molecule type" value="Genomic_DNA"/>
</dbReference>